<sequence length="293" mass="31390">MASPNSSADHLLTLCKNGDPQNLNSALQQPSNVKVALSTGNVLIDAQTNQYMQKPNLQLMLEAAAKRGHANIVETLLRLGQTHNIAASEMITPDTMSAALEETPLGVLLKYQLVNPEVFSRKMHHGTDLLSAACWGGPNTEDFPRKNYLGLIRHLMDTGFSPNAPQAPPTSRRCRNSLGNYLYVACSQADCEIVRCLVEHGAVIKGSRAMRVASANGRIDVLGVLVENGGDVDEVGEADGDGPAGTPLNVAATEGREDVVRWLLERGANGDVRDSEGRTVGDILGEMGRVITK</sequence>
<keyword evidence="2 3" id="KW-0040">ANK repeat</keyword>
<evidence type="ECO:0000313" key="4">
    <source>
        <dbReference type="EMBL" id="KAF2679072.1"/>
    </source>
</evidence>
<dbReference type="SUPFAM" id="SSF48403">
    <property type="entry name" value="Ankyrin repeat"/>
    <property type="match status" value="1"/>
</dbReference>
<dbReference type="EMBL" id="MU005606">
    <property type="protein sequence ID" value="KAF2679072.1"/>
    <property type="molecule type" value="Genomic_DNA"/>
</dbReference>
<keyword evidence="1" id="KW-0677">Repeat</keyword>
<dbReference type="AlphaFoldDB" id="A0A6G1ILH4"/>
<feature type="repeat" description="ANK" evidence="3">
    <location>
        <begin position="205"/>
        <end position="237"/>
    </location>
</feature>
<protein>
    <submittedName>
        <fullName evidence="4">Ankyrin</fullName>
    </submittedName>
</protein>
<dbReference type="PANTHER" id="PTHR24123:SF33">
    <property type="entry name" value="PROTEIN HOS4"/>
    <property type="match status" value="1"/>
</dbReference>
<proteinExistence type="predicted"/>
<organism evidence="4 5">
    <name type="scientific">Lentithecium fluviatile CBS 122367</name>
    <dbReference type="NCBI Taxonomy" id="1168545"/>
    <lineage>
        <taxon>Eukaryota</taxon>
        <taxon>Fungi</taxon>
        <taxon>Dikarya</taxon>
        <taxon>Ascomycota</taxon>
        <taxon>Pezizomycotina</taxon>
        <taxon>Dothideomycetes</taxon>
        <taxon>Pleosporomycetidae</taxon>
        <taxon>Pleosporales</taxon>
        <taxon>Massarineae</taxon>
        <taxon>Lentitheciaceae</taxon>
        <taxon>Lentithecium</taxon>
    </lineage>
</organism>
<evidence type="ECO:0000313" key="5">
    <source>
        <dbReference type="Proteomes" id="UP000799291"/>
    </source>
</evidence>
<evidence type="ECO:0000256" key="1">
    <source>
        <dbReference type="ARBA" id="ARBA00022737"/>
    </source>
</evidence>
<dbReference type="Proteomes" id="UP000799291">
    <property type="component" value="Unassembled WGS sequence"/>
</dbReference>
<dbReference type="InterPro" id="IPR036770">
    <property type="entry name" value="Ankyrin_rpt-contain_sf"/>
</dbReference>
<evidence type="ECO:0000256" key="3">
    <source>
        <dbReference type="PROSITE-ProRule" id="PRU00023"/>
    </source>
</evidence>
<dbReference type="Gene3D" id="1.25.40.20">
    <property type="entry name" value="Ankyrin repeat-containing domain"/>
    <property type="match status" value="2"/>
</dbReference>
<dbReference type="PROSITE" id="PS50088">
    <property type="entry name" value="ANK_REPEAT"/>
    <property type="match status" value="2"/>
</dbReference>
<dbReference type="PROSITE" id="PS50297">
    <property type="entry name" value="ANK_REP_REGION"/>
    <property type="match status" value="2"/>
</dbReference>
<feature type="repeat" description="ANK" evidence="3">
    <location>
        <begin position="243"/>
        <end position="275"/>
    </location>
</feature>
<dbReference type="Pfam" id="PF00023">
    <property type="entry name" value="Ank"/>
    <property type="match status" value="1"/>
</dbReference>
<dbReference type="OrthoDB" id="5369447at2759"/>
<dbReference type="PANTHER" id="PTHR24123">
    <property type="entry name" value="ANKYRIN REPEAT-CONTAINING"/>
    <property type="match status" value="1"/>
</dbReference>
<gene>
    <name evidence="4" type="ORF">K458DRAFT_408339</name>
</gene>
<name>A0A6G1ILH4_9PLEO</name>
<accession>A0A6G1ILH4</accession>
<dbReference type="InterPro" id="IPR051165">
    <property type="entry name" value="Multifunctional_ANK_Repeat"/>
</dbReference>
<dbReference type="SMART" id="SM00248">
    <property type="entry name" value="ANK"/>
    <property type="match status" value="4"/>
</dbReference>
<keyword evidence="5" id="KW-1185">Reference proteome</keyword>
<evidence type="ECO:0000256" key="2">
    <source>
        <dbReference type="ARBA" id="ARBA00023043"/>
    </source>
</evidence>
<reference evidence="4" key="1">
    <citation type="journal article" date="2020" name="Stud. Mycol.">
        <title>101 Dothideomycetes genomes: a test case for predicting lifestyles and emergence of pathogens.</title>
        <authorList>
            <person name="Haridas S."/>
            <person name="Albert R."/>
            <person name="Binder M."/>
            <person name="Bloem J."/>
            <person name="Labutti K."/>
            <person name="Salamov A."/>
            <person name="Andreopoulos B."/>
            <person name="Baker S."/>
            <person name="Barry K."/>
            <person name="Bills G."/>
            <person name="Bluhm B."/>
            <person name="Cannon C."/>
            <person name="Castanera R."/>
            <person name="Culley D."/>
            <person name="Daum C."/>
            <person name="Ezra D."/>
            <person name="Gonzalez J."/>
            <person name="Henrissat B."/>
            <person name="Kuo A."/>
            <person name="Liang C."/>
            <person name="Lipzen A."/>
            <person name="Lutzoni F."/>
            <person name="Magnuson J."/>
            <person name="Mondo S."/>
            <person name="Nolan M."/>
            <person name="Ohm R."/>
            <person name="Pangilinan J."/>
            <person name="Park H.-J."/>
            <person name="Ramirez L."/>
            <person name="Alfaro M."/>
            <person name="Sun H."/>
            <person name="Tritt A."/>
            <person name="Yoshinaga Y."/>
            <person name="Zwiers L.-H."/>
            <person name="Turgeon B."/>
            <person name="Goodwin S."/>
            <person name="Spatafora J."/>
            <person name="Crous P."/>
            <person name="Grigoriev I."/>
        </authorList>
    </citation>
    <scope>NUCLEOTIDE SEQUENCE</scope>
    <source>
        <strain evidence="4">CBS 122367</strain>
    </source>
</reference>
<dbReference type="InterPro" id="IPR002110">
    <property type="entry name" value="Ankyrin_rpt"/>
</dbReference>